<protein>
    <submittedName>
        <fullName evidence="2">MHFG family PEP-CTERM protein</fullName>
    </submittedName>
    <submittedName>
        <fullName evidence="3">MYXO-CTERM domain-containing protein</fullName>
    </submittedName>
</protein>
<reference evidence="3" key="2">
    <citation type="submission" date="2022-03" db="EMBL/GenBank/DDBJ databases">
        <title>Genome Encyclopedia of Bacteria and Archaea VI: Functional Genomics of Type Strains.</title>
        <authorList>
            <person name="Whitman W."/>
        </authorList>
    </citation>
    <scope>NUCLEOTIDE SEQUENCE</scope>
    <source>
        <strain evidence="3">HSC-15S17</strain>
    </source>
</reference>
<evidence type="ECO:0000313" key="2">
    <source>
        <dbReference type="EMBL" id="MBV6319592.1"/>
    </source>
</evidence>
<reference evidence="2" key="1">
    <citation type="submission" date="2021-07" db="EMBL/GenBank/DDBJ databases">
        <title>Characterization of violacein-producing bacteria and related species.</title>
        <authorList>
            <person name="Wilson H.S."/>
            <person name="De Leon M.E."/>
        </authorList>
    </citation>
    <scope>NUCLEOTIDE SEQUENCE</scope>
    <source>
        <strain evidence="2">HSC-15S17</strain>
    </source>
</reference>
<gene>
    <name evidence="2" type="ORF">KVP70_01480</name>
    <name evidence="3" type="ORF">L1274_000284</name>
</gene>
<feature type="domain" description="Ice-binding protein C-terminal" evidence="1">
    <location>
        <begin position="238"/>
        <end position="262"/>
    </location>
</feature>
<dbReference type="Pfam" id="PF07589">
    <property type="entry name" value="PEP-CTERM"/>
    <property type="match status" value="1"/>
</dbReference>
<keyword evidence="5" id="KW-1185">Reference proteome</keyword>
<evidence type="ECO:0000259" key="1">
    <source>
        <dbReference type="Pfam" id="PF07589"/>
    </source>
</evidence>
<evidence type="ECO:0000313" key="4">
    <source>
        <dbReference type="Proteomes" id="UP001155901"/>
    </source>
</evidence>
<evidence type="ECO:0000313" key="5">
    <source>
        <dbReference type="Proteomes" id="UP001162889"/>
    </source>
</evidence>
<accession>A0AA41H7G9</accession>
<dbReference type="NCBIfam" id="NF038119">
    <property type="entry name" value="PEP_CTERM_MHFG"/>
    <property type="match status" value="1"/>
</dbReference>
<name>A0AA41H7G9_9BURK</name>
<comment type="caution">
    <text evidence="2">The sequence shown here is derived from an EMBL/GenBank/DDBJ whole genome shotgun (WGS) entry which is preliminary data.</text>
</comment>
<dbReference type="Proteomes" id="UP001155901">
    <property type="component" value="Unassembled WGS sequence"/>
</dbReference>
<dbReference type="InterPro" id="IPR013424">
    <property type="entry name" value="Ice-binding_C"/>
</dbReference>
<proteinExistence type="predicted"/>
<dbReference type="Proteomes" id="UP001162889">
    <property type="component" value="Unassembled WGS sequence"/>
</dbReference>
<evidence type="ECO:0000313" key="3">
    <source>
        <dbReference type="EMBL" id="MCP2006596.1"/>
    </source>
</evidence>
<dbReference type="AlphaFoldDB" id="A0AA41H7G9"/>
<dbReference type="RefSeq" id="WP_217940238.1">
    <property type="nucleotide sequence ID" value="NZ_JAHTGR010000001.1"/>
</dbReference>
<dbReference type="EMBL" id="JAHTGR010000001">
    <property type="protein sequence ID" value="MBV6319592.1"/>
    <property type="molecule type" value="Genomic_DNA"/>
</dbReference>
<dbReference type="EMBL" id="JALJZU010000001">
    <property type="protein sequence ID" value="MCP2006596.1"/>
    <property type="molecule type" value="Genomic_DNA"/>
</dbReference>
<organism evidence="2 4">
    <name type="scientific">Duganella violaceipulchra</name>
    <dbReference type="NCBI Taxonomy" id="2849652"/>
    <lineage>
        <taxon>Bacteria</taxon>
        <taxon>Pseudomonadati</taxon>
        <taxon>Pseudomonadota</taxon>
        <taxon>Betaproteobacteria</taxon>
        <taxon>Burkholderiales</taxon>
        <taxon>Oxalobacteraceae</taxon>
        <taxon>Telluria group</taxon>
        <taxon>Duganella</taxon>
    </lineage>
</organism>
<sequence length="269" mass="28847">MSILFAVTLAAVSTVQPSCSWDRPGVNPYTGKTAAAIDRYTDIPASVRSTLKRRMEEGQSDDKVTITRDGISGKSQYDPAIRDMHFGAASVCTTVTRGKWSEKRQEPGAVYCVDQHCILVPKICGNVSRITRLPAAAKAPAAAPPAAANLGDQMGAKDLGLADAEQHEPEELSEEALAERELRKLQVTDRASKLRRQPGGLETIKLNDEDVPELLADGGAFPLLPPLRDDSDGAIPLPVPEADTWAMLLAGLALLGVTARRRRSASRQG</sequence>